<dbReference type="InterPro" id="IPR014710">
    <property type="entry name" value="RmlC-like_jellyroll"/>
</dbReference>
<accession>K0SMS3</accession>
<dbReference type="Pfam" id="PF00916">
    <property type="entry name" value="Sulfate_transp"/>
    <property type="match status" value="1"/>
</dbReference>
<dbReference type="PANTHER" id="PTHR43310:SF4">
    <property type="entry name" value="AFR304WP"/>
    <property type="match status" value="1"/>
</dbReference>
<dbReference type="InterPro" id="IPR002645">
    <property type="entry name" value="STAS_dom"/>
</dbReference>
<evidence type="ECO:0000256" key="2">
    <source>
        <dbReference type="ARBA" id="ARBA00022692"/>
    </source>
</evidence>
<dbReference type="InterPro" id="IPR000595">
    <property type="entry name" value="cNMP-bd_dom"/>
</dbReference>
<feature type="transmembrane region" description="Helical" evidence="6">
    <location>
        <begin position="310"/>
        <end position="331"/>
    </location>
</feature>
<evidence type="ECO:0000256" key="1">
    <source>
        <dbReference type="ARBA" id="ARBA00004141"/>
    </source>
</evidence>
<feature type="domain" description="Cyclic nucleotide-binding" evidence="7">
    <location>
        <begin position="852"/>
        <end position="925"/>
    </location>
</feature>
<dbReference type="PROSITE" id="PS50801">
    <property type="entry name" value="STAS"/>
    <property type="match status" value="1"/>
</dbReference>
<feature type="compositionally biased region" description="Basic residues" evidence="5">
    <location>
        <begin position="32"/>
        <end position="44"/>
    </location>
</feature>
<dbReference type="Pfam" id="PF01740">
    <property type="entry name" value="STAS"/>
    <property type="match status" value="1"/>
</dbReference>
<dbReference type="CDD" id="cd07042">
    <property type="entry name" value="STAS_SulP_like_sulfate_transporter"/>
    <property type="match status" value="1"/>
</dbReference>
<organism evidence="9 10">
    <name type="scientific">Thalassiosira oceanica</name>
    <name type="common">Marine diatom</name>
    <dbReference type="NCBI Taxonomy" id="159749"/>
    <lineage>
        <taxon>Eukaryota</taxon>
        <taxon>Sar</taxon>
        <taxon>Stramenopiles</taxon>
        <taxon>Ochrophyta</taxon>
        <taxon>Bacillariophyta</taxon>
        <taxon>Coscinodiscophyceae</taxon>
        <taxon>Thalassiosirophycidae</taxon>
        <taxon>Thalassiosirales</taxon>
        <taxon>Thalassiosiraceae</taxon>
        <taxon>Thalassiosira</taxon>
    </lineage>
</organism>
<dbReference type="SUPFAM" id="SSF51206">
    <property type="entry name" value="cAMP-binding domain-like"/>
    <property type="match status" value="1"/>
</dbReference>
<dbReference type="Gene3D" id="2.60.120.10">
    <property type="entry name" value="Jelly Rolls"/>
    <property type="match status" value="1"/>
</dbReference>
<evidence type="ECO:0000313" key="9">
    <source>
        <dbReference type="EMBL" id="EJK67598.1"/>
    </source>
</evidence>
<feature type="region of interest" description="Disordered" evidence="5">
    <location>
        <begin position="107"/>
        <end position="127"/>
    </location>
</feature>
<dbReference type="InterPro" id="IPR036513">
    <property type="entry name" value="STAS_dom_sf"/>
</dbReference>
<feature type="transmembrane region" description="Helical" evidence="6">
    <location>
        <begin position="383"/>
        <end position="402"/>
    </location>
</feature>
<dbReference type="Gene3D" id="3.30.750.24">
    <property type="entry name" value="STAS domain"/>
    <property type="match status" value="1"/>
</dbReference>
<dbReference type="AlphaFoldDB" id="K0SMS3"/>
<feature type="domain" description="STAS" evidence="8">
    <location>
        <begin position="652"/>
        <end position="726"/>
    </location>
</feature>
<comment type="subcellular location">
    <subcellularLocation>
        <location evidence="1">Membrane</location>
        <topology evidence="1">Multi-pass membrane protein</topology>
    </subcellularLocation>
</comment>
<dbReference type="PROSITE" id="PS50042">
    <property type="entry name" value="CNMP_BINDING_3"/>
    <property type="match status" value="1"/>
</dbReference>
<name>K0SMS3_THAOC</name>
<evidence type="ECO:0000256" key="3">
    <source>
        <dbReference type="ARBA" id="ARBA00022989"/>
    </source>
</evidence>
<dbReference type="GO" id="GO:0016020">
    <property type="term" value="C:membrane"/>
    <property type="evidence" value="ECO:0007669"/>
    <property type="project" value="UniProtKB-SubCell"/>
</dbReference>
<dbReference type="PANTHER" id="PTHR43310">
    <property type="entry name" value="SULFATE TRANSPORTER YBAR-RELATED"/>
    <property type="match status" value="1"/>
</dbReference>
<feature type="region of interest" description="Disordered" evidence="5">
    <location>
        <begin position="32"/>
        <end position="54"/>
    </location>
</feature>
<dbReference type="EMBL" id="AGNL01012900">
    <property type="protein sequence ID" value="EJK67598.1"/>
    <property type="molecule type" value="Genomic_DNA"/>
</dbReference>
<evidence type="ECO:0000256" key="4">
    <source>
        <dbReference type="ARBA" id="ARBA00023136"/>
    </source>
</evidence>
<feature type="transmembrane region" description="Helical" evidence="6">
    <location>
        <begin position="525"/>
        <end position="545"/>
    </location>
</feature>
<feature type="transmembrane region" description="Helical" evidence="6">
    <location>
        <begin position="221"/>
        <end position="240"/>
    </location>
</feature>
<dbReference type="InterPro" id="IPR011547">
    <property type="entry name" value="SLC26A/SulP_dom"/>
</dbReference>
<feature type="transmembrane region" description="Helical" evidence="6">
    <location>
        <begin position="453"/>
        <end position="473"/>
    </location>
</feature>
<sequence>MVYLLETMSKNHMYLAVSIHGPPLARGLRARKNPASRLQQKTKRLRSEDVGQQRSGSDFIVAKVDEAAANGGSVWRGRRRRRRRPWPTPALLRQTSVRALAVAESIKADRENRGESQPGEGKLPSMMPQLPLAKCDSMDSIMADLECQRRLSTEGQQGLSCSSSGNLTGKKTRMSLSLGSLGYALGQVPAILIAAVLNFMVGIPFGASYFPTELPLPGKEVLGLRMFLFSTILAQMVFTYKSKFDNGIGLQMVENVPFYIELARIVMDEQGTGSEALSTLFFILGLSSILVGLTFYLLGKLELGRIVYFFPSHVLVGCIGGIGAFICITAIEVSTNSTFSFSQKGFEECIVANFHLLAPVIAFELVLRVLIHVTEGRYTLLNPIYYCMTTPVFYFALWLLGVSTEKAGQLGYFFPALDTGGNGMLSTDLFDIFTFVNLGDVSFRAVAKALPTLVSLAVFSLIHVPINIPAFAITTNTEPDMNNELIAHGWSNGLSGLAFGLQNYMTYSNSVVYAKSSGKGRVSSIAVAALTVLIFIWGPIIAAYVPRCIAGTLLFHLGVDLFKEGVVDSYHDYDRLEYGGCWLITISMVALGMDAGLVAGAIAALATFAAQSIINQHPVKGSMTASTLRSSAWNRSLKAEAILSCEKGRRRILICQLEGHIFFGNSTSTMDDIKERLTEKRNAGQEPFVLILDFSQVVGIDSTAAHAIAKLKESLLRNFLLLEVILFVTRDDEGFPCDFALSTRVCPAKASIRIVERKPGSRLLDGSDSTSRRMSITARAFQMNHTEPAETIAEIPNSRVFSKLDDALLFGEDVLLALVDPHLFREDSSEHFPPVRASSHSLNEAKGFLRELCPQSTPDEINLLFGLFEREEYNRGDLVWRQGDASLSMKLIASGSLISFIEDGSEAGAAETIHPGSTSELLTTL</sequence>
<keyword evidence="3 6" id="KW-1133">Transmembrane helix</keyword>
<feature type="transmembrane region" description="Helical" evidence="6">
    <location>
        <begin position="277"/>
        <end position="298"/>
    </location>
</feature>
<dbReference type="InterPro" id="IPR052706">
    <property type="entry name" value="Membrane-Transporter-like"/>
</dbReference>
<keyword evidence="4 6" id="KW-0472">Membrane</keyword>
<dbReference type="OMA" id="QNYMTYS"/>
<dbReference type="InterPro" id="IPR018490">
    <property type="entry name" value="cNMP-bd_dom_sf"/>
</dbReference>
<evidence type="ECO:0000256" key="5">
    <source>
        <dbReference type="SAM" id="MobiDB-lite"/>
    </source>
</evidence>
<proteinExistence type="predicted"/>
<dbReference type="SUPFAM" id="SSF52091">
    <property type="entry name" value="SpoIIaa-like"/>
    <property type="match status" value="1"/>
</dbReference>
<evidence type="ECO:0000313" key="10">
    <source>
        <dbReference type="Proteomes" id="UP000266841"/>
    </source>
</evidence>
<gene>
    <name evidence="9" type="ORF">THAOC_11348</name>
</gene>
<reference evidence="9 10" key="1">
    <citation type="journal article" date="2012" name="Genome Biol.">
        <title>Genome and low-iron response of an oceanic diatom adapted to chronic iron limitation.</title>
        <authorList>
            <person name="Lommer M."/>
            <person name="Specht M."/>
            <person name="Roy A.S."/>
            <person name="Kraemer L."/>
            <person name="Andreson R."/>
            <person name="Gutowska M.A."/>
            <person name="Wolf J."/>
            <person name="Bergner S.V."/>
            <person name="Schilhabel M.B."/>
            <person name="Klostermeier U.C."/>
            <person name="Beiko R.G."/>
            <person name="Rosenstiel P."/>
            <person name="Hippler M."/>
            <person name="Laroche J."/>
        </authorList>
    </citation>
    <scope>NUCLEOTIDE SEQUENCE [LARGE SCALE GENOMIC DNA]</scope>
    <source>
        <strain evidence="9 10">CCMP1005</strain>
    </source>
</reference>
<dbReference type="eggNOG" id="KOG0236">
    <property type="taxonomic scope" value="Eukaryota"/>
</dbReference>
<protein>
    <recommendedName>
        <fullName evidence="11">STAS domain-containing protein</fullName>
    </recommendedName>
</protein>
<evidence type="ECO:0000256" key="6">
    <source>
        <dbReference type="SAM" id="Phobius"/>
    </source>
</evidence>
<dbReference type="OrthoDB" id="409725at2759"/>
<keyword evidence="10" id="KW-1185">Reference proteome</keyword>
<comment type="caution">
    <text evidence="9">The sequence shown here is derived from an EMBL/GenBank/DDBJ whole genome shotgun (WGS) entry which is preliminary data.</text>
</comment>
<evidence type="ECO:0008006" key="11">
    <source>
        <dbReference type="Google" id="ProtNLM"/>
    </source>
</evidence>
<dbReference type="Proteomes" id="UP000266841">
    <property type="component" value="Unassembled WGS sequence"/>
</dbReference>
<evidence type="ECO:0000259" key="7">
    <source>
        <dbReference type="PROSITE" id="PS50042"/>
    </source>
</evidence>
<feature type="transmembrane region" description="Helical" evidence="6">
    <location>
        <begin position="352"/>
        <end position="371"/>
    </location>
</feature>
<feature type="transmembrane region" description="Helical" evidence="6">
    <location>
        <begin position="180"/>
        <end position="201"/>
    </location>
</feature>
<evidence type="ECO:0000259" key="8">
    <source>
        <dbReference type="PROSITE" id="PS50801"/>
    </source>
</evidence>
<keyword evidence="2 6" id="KW-0812">Transmembrane</keyword>